<dbReference type="Gene3D" id="3.20.20.70">
    <property type="entry name" value="Aldolase class I"/>
    <property type="match status" value="1"/>
</dbReference>
<evidence type="ECO:0000256" key="3">
    <source>
        <dbReference type="PIRSR" id="PIRSR001359-3"/>
    </source>
</evidence>
<dbReference type="PROSITE" id="PS00806">
    <property type="entry name" value="ALDOLASE_CLASS_II_2"/>
    <property type="match status" value="1"/>
</dbReference>
<feature type="binding site" evidence="2">
    <location>
        <begin position="201"/>
        <end position="203"/>
    </location>
    <ligand>
        <name>dihydroxyacetone phosphate</name>
        <dbReference type="ChEBI" id="CHEBI:57642"/>
    </ligand>
</feature>
<dbReference type="NCBIfam" id="TIGR00167">
    <property type="entry name" value="cbbA"/>
    <property type="match status" value="1"/>
</dbReference>
<name>A0AAW5EZQ2_CLOSY</name>
<dbReference type="GO" id="GO:0005975">
    <property type="term" value="P:carbohydrate metabolic process"/>
    <property type="evidence" value="ECO:0007669"/>
    <property type="project" value="InterPro"/>
</dbReference>
<evidence type="ECO:0000256" key="2">
    <source>
        <dbReference type="PIRSR" id="PIRSR001359-2"/>
    </source>
</evidence>
<feature type="binding site" evidence="3">
    <location>
        <position position="172"/>
    </location>
    <ligand>
        <name>Zn(2+)</name>
        <dbReference type="ChEBI" id="CHEBI:29105"/>
        <label>1</label>
        <note>catalytic</note>
    </ligand>
</feature>
<gene>
    <name evidence="4" type="ORF">K5I21_02815</name>
</gene>
<dbReference type="Proteomes" id="UP001203136">
    <property type="component" value="Unassembled WGS sequence"/>
</dbReference>
<evidence type="ECO:0000313" key="5">
    <source>
        <dbReference type="Proteomes" id="UP001203136"/>
    </source>
</evidence>
<dbReference type="GO" id="GO:0008270">
    <property type="term" value="F:zinc ion binding"/>
    <property type="evidence" value="ECO:0007669"/>
    <property type="project" value="InterPro"/>
</dbReference>
<dbReference type="InterPro" id="IPR013785">
    <property type="entry name" value="Aldolase_TIM"/>
</dbReference>
<dbReference type="PANTHER" id="PTHR30304:SF0">
    <property type="entry name" value="D-TAGATOSE-1,6-BISPHOSPHATE ALDOLASE SUBUNIT GATY-RELATED"/>
    <property type="match status" value="1"/>
</dbReference>
<keyword evidence="3" id="KW-0479">Metal-binding</keyword>
<dbReference type="AlphaFoldDB" id="A0AAW5EZQ2"/>
<accession>A0AAW5EZQ2</accession>
<dbReference type="PANTHER" id="PTHR30304">
    <property type="entry name" value="D-TAGATOSE-1,6-BISPHOSPHATE ALDOLASE"/>
    <property type="match status" value="1"/>
</dbReference>
<reference evidence="4" key="1">
    <citation type="journal article" date="2022" name="Cell Host Microbe">
        <title>Colonization of the live biotherapeutic product VE303 and modulation of the microbiota and metabolites in healthy volunteers.</title>
        <authorList>
            <person name="Dsouza M."/>
            <person name="Menon R."/>
            <person name="Crossette E."/>
            <person name="Bhattarai S.K."/>
            <person name="Schneider J."/>
            <person name="Kim Y.G."/>
            <person name="Reddy S."/>
            <person name="Caballero S."/>
            <person name="Felix C."/>
            <person name="Cornacchione L."/>
            <person name="Hendrickson J."/>
            <person name="Watson A.R."/>
            <person name="Minot S.S."/>
            <person name="Greenfield N."/>
            <person name="Schopf L."/>
            <person name="Szabady R."/>
            <person name="Patarroyo J."/>
            <person name="Smith W."/>
            <person name="Harrison P."/>
            <person name="Kuijper E.J."/>
            <person name="Kelly C.P."/>
            <person name="Olle B."/>
            <person name="Bobilev D."/>
            <person name="Silber J.L."/>
            <person name="Bucci V."/>
            <person name="Roberts B."/>
            <person name="Faith J."/>
            <person name="Norman J.M."/>
        </authorList>
    </citation>
    <scope>NUCLEOTIDE SEQUENCE</scope>
    <source>
        <strain evidence="4">VE303-04</strain>
    </source>
</reference>
<feature type="binding site" evidence="3">
    <location>
        <position position="78"/>
    </location>
    <ligand>
        <name>Zn(2+)</name>
        <dbReference type="ChEBI" id="CHEBI:29105"/>
        <label>1</label>
        <note>catalytic</note>
    </ligand>
</feature>
<dbReference type="SUPFAM" id="SSF51569">
    <property type="entry name" value="Aldolase"/>
    <property type="match status" value="1"/>
</dbReference>
<dbReference type="PIRSF" id="PIRSF001359">
    <property type="entry name" value="F_bP_aldolase_II"/>
    <property type="match status" value="1"/>
</dbReference>
<dbReference type="InterPro" id="IPR050246">
    <property type="entry name" value="Class_II_FBP_aldolase"/>
</dbReference>
<dbReference type="CDD" id="cd00947">
    <property type="entry name" value="TBP_aldolase_IIB"/>
    <property type="match status" value="1"/>
</dbReference>
<protein>
    <submittedName>
        <fullName evidence="4">Ketose-bisphosphate aldolase</fullName>
    </submittedName>
</protein>
<feature type="binding site" evidence="2">
    <location>
        <position position="173"/>
    </location>
    <ligand>
        <name>dihydroxyacetone phosphate</name>
        <dbReference type="ChEBI" id="CHEBI:57642"/>
    </ligand>
</feature>
<evidence type="ECO:0000256" key="1">
    <source>
        <dbReference type="PIRSR" id="PIRSR001359-1"/>
    </source>
</evidence>
<dbReference type="EMBL" id="JAINVB010000001">
    <property type="protein sequence ID" value="MCK0084825.1"/>
    <property type="molecule type" value="Genomic_DNA"/>
</dbReference>
<comment type="caution">
    <text evidence="4">The sequence shown here is derived from an EMBL/GenBank/DDBJ whole genome shotgun (WGS) entry which is preliminary data.</text>
</comment>
<feature type="binding site" evidence="3">
    <location>
        <position position="129"/>
    </location>
    <ligand>
        <name>Zn(2+)</name>
        <dbReference type="ChEBI" id="CHEBI:29105"/>
        <label>2</label>
    </ligand>
</feature>
<feature type="binding site" evidence="3">
    <location>
        <position position="99"/>
    </location>
    <ligand>
        <name>Zn(2+)</name>
        <dbReference type="ChEBI" id="CHEBI:29105"/>
        <label>2</label>
    </ligand>
</feature>
<feature type="binding site" evidence="2">
    <location>
        <begin position="222"/>
        <end position="225"/>
    </location>
    <ligand>
        <name>dihydroxyacetone phosphate</name>
        <dbReference type="ChEBI" id="CHEBI:57642"/>
    </ligand>
</feature>
<feature type="active site" description="Proton donor" evidence="1">
    <location>
        <position position="77"/>
    </location>
</feature>
<comment type="cofactor">
    <cofactor evidence="3">
        <name>Zn(2+)</name>
        <dbReference type="ChEBI" id="CHEBI:29105"/>
    </cofactor>
    <text evidence="3">Binds 2 Zn(2+) ions per subunit. One is catalytic and the other provides a structural contribution.</text>
</comment>
<evidence type="ECO:0000313" key="4">
    <source>
        <dbReference type="EMBL" id="MCK0084825.1"/>
    </source>
</evidence>
<proteinExistence type="predicted"/>
<dbReference type="RefSeq" id="WP_003504893.1">
    <property type="nucleotide sequence ID" value="NZ_CABHNX010000212.1"/>
</dbReference>
<keyword evidence="3" id="KW-0862">Zinc</keyword>
<dbReference type="GO" id="GO:0016832">
    <property type="term" value="F:aldehyde-lyase activity"/>
    <property type="evidence" value="ECO:0007669"/>
    <property type="project" value="InterPro"/>
</dbReference>
<dbReference type="Pfam" id="PF01116">
    <property type="entry name" value="F_bP_aldolase"/>
    <property type="match status" value="1"/>
</dbReference>
<sequence>MKELLADADKHGRAVGGFNVANMESVMGAIRAAEEMDTPIILQIAEKRMGYSPVEYIAPMMVEAARTAGVRVAVHLDHGKSREMIKRTLEYGFTSVMFDGSDETLEENIRLTRQIAEMAKPYGATVEAELGVVGGNEGSGDHQVLYTDVKEAERFSREAGMDALAIAIGNAHGHYKGVPNLNFDVLRNIAGRVSVPLVLHGGTGITDEQFREAICCGIRKINIATANFDALTKGAADYLAESKEHNYFELNEQMVRYVCENVKKCIKVFNNREAAPQQRVFAGYR</sequence>
<organism evidence="4 5">
    <name type="scientific">Clostridium symbiosum</name>
    <name type="common">Bacteroides symbiosus</name>
    <dbReference type="NCBI Taxonomy" id="1512"/>
    <lineage>
        <taxon>Bacteria</taxon>
        <taxon>Bacillati</taxon>
        <taxon>Bacillota</taxon>
        <taxon>Clostridia</taxon>
        <taxon>Lachnospirales</taxon>
        <taxon>Lachnospiraceae</taxon>
        <taxon>Otoolea</taxon>
    </lineage>
</organism>
<feature type="binding site" evidence="3">
    <location>
        <position position="200"/>
    </location>
    <ligand>
        <name>Zn(2+)</name>
        <dbReference type="ChEBI" id="CHEBI:29105"/>
        <label>1</label>
        <note>catalytic</note>
    </ligand>
</feature>
<dbReference type="InterPro" id="IPR000771">
    <property type="entry name" value="FBA_II"/>
</dbReference>